<evidence type="ECO:0000256" key="1">
    <source>
        <dbReference type="ARBA" id="ARBA00004123"/>
    </source>
</evidence>
<dbReference type="GO" id="GO:0005655">
    <property type="term" value="C:nucleolar ribonuclease P complex"/>
    <property type="evidence" value="ECO:0007669"/>
    <property type="project" value="TreeGrafter"/>
</dbReference>
<organism evidence="5 6">
    <name type="scientific">Bemisia tabaci</name>
    <name type="common">Sweetpotato whitefly</name>
    <name type="synonym">Aleurodes tabaci</name>
    <dbReference type="NCBI Taxonomy" id="7038"/>
    <lineage>
        <taxon>Eukaryota</taxon>
        <taxon>Metazoa</taxon>
        <taxon>Ecdysozoa</taxon>
        <taxon>Arthropoda</taxon>
        <taxon>Hexapoda</taxon>
        <taxon>Insecta</taxon>
        <taxon>Pterygota</taxon>
        <taxon>Neoptera</taxon>
        <taxon>Paraneoptera</taxon>
        <taxon>Hemiptera</taxon>
        <taxon>Sternorrhyncha</taxon>
        <taxon>Aleyrodoidea</taxon>
        <taxon>Aleyrodidae</taxon>
        <taxon>Aleyrodinae</taxon>
        <taxon>Bemisia</taxon>
    </lineage>
</organism>
<evidence type="ECO:0000256" key="3">
    <source>
        <dbReference type="ARBA" id="ARBA00022694"/>
    </source>
</evidence>
<dbReference type="GO" id="GO:0008033">
    <property type="term" value="P:tRNA processing"/>
    <property type="evidence" value="ECO:0007669"/>
    <property type="project" value="UniProtKB-KW"/>
</dbReference>
<keyword evidence="6" id="KW-1185">Reference proteome</keyword>
<dbReference type="EMBL" id="OU963866">
    <property type="protein sequence ID" value="CAH0390069.1"/>
    <property type="molecule type" value="Genomic_DNA"/>
</dbReference>
<evidence type="ECO:0000313" key="5">
    <source>
        <dbReference type="EMBL" id="CAH0390069.1"/>
    </source>
</evidence>
<feature type="region of interest" description="Disordered" evidence="4">
    <location>
        <begin position="275"/>
        <end position="297"/>
    </location>
</feature>
<dbReference type="SUPFAM" id="SSF89550">
    <property type="entry name" value="PHP domain-like"/>
    <property type="match status" value="1"/>
</dbReference>
<proteinExistence type="inferred from homology"/>
<keyword evidence="3" id="KW-0819">tRNA processing</keyword>
<dbReference type="PANTHER" id="PTHR13031">
    <property type="entry name" value="RIBONUCLEASE P SUBUNIT P30"/>
    <property type="match status" value="1"/>
</dbReference>
<dbReference type="InterPro" id="IPR002738">
    <property type="entry name" value="RNase_P_p30"/>
</dbReference>
<accession>A0A9P0F379</accession>
<evidence type="ECO:0000313" key="6">
    <source>
        <dbReference type="Proteomes" id="UP001152759"/>
    </source>
</evidence>
<comment type="similarity">
    <text evidence="2">Belongs to the eukaryotic/archaeal RNase P protein component 3 family.</text>
</comment>
<dbReference type="GO" id="GO:0003723">
    <property type="term" value="F:RNA binding"/>
    <property type="evidence" value="ECO:0007669"/>
    <property type="project" value="TreeGrafter"/>
</dbReference>
<sequence>MRTSGFYDLNIPLSLIEGKSVSLSKVCERLYDFGYRTIAFNRSVHLTADMFFKTKKKRKLMETDVPENFPKEVDPVPPPERINLPEHLQGKLQVYNRVTFHVAEISILDKLNKNGNLRDYHFLAICPMNAECFEAISSLPMDLDIIEISTESRSLSNIISNKLRNKITEKNLYVEVKYSPAVNDIDYLKNTLNFSHSLHRFQFSKNIIFTSGAESLSHIRGPYDVINLGVLFGFYEGPAKAAISTTCRSLFLKAEERWYGKVPVVFKATSLVERKNDHENELEPKKKRPKDETMEVY</sequence>
<dbReference type="AlphaFoldDB" id="A0A9P0F379"/>
<gene>
    <name evidence="5" type="ORF">BEMITA_LOCUS8829</name>
</gene>
<dbReference type="Pfam" id="PF01876">
    <property type="entry name" value="RNase_P_p30"/>
    <property type="match status" value="1"/>
</dbReference>
<evidence type="ECO:0000256" key="4">
    <source>
        <dbReference type="SAM" id="MobiDB-lite"/>
    </source>
</evidence>
<protein>
    <submittedName>
        <fullName evidence="5">Uncharacterized protein</fullName>
    </submittedName>
</protein>
<dbReference type="InterPro" id="IPR016195">
    <property type="entry name" value="Pol/histidinol_Pase-like"/>
</dbReference>
<dbReference type="PANTHER" id="PTHR13031:SF0">
    <property type="entry name" value="RIBONUCLEASE P PROTEIN SUBUNIT P30"/>
    <property type="match status" value="1"/>
</dbReference>
<evidence type="ECO:0000256" key="2">
    <source>
        <dbReference type="ARBA" id="ARBA00007331"/>
    </source>
</evidence>
<dbReference type="Gene3D" id="3.20.20.140">
    <property type="entry name" value="Metal-dependent hydrolases"/>
    <property type="match status" value="1"/>
</dbReference>
<dbReference type="KEGG" id="btab:109042128"/>
<dbReference type="Proteomes" id="UP001152759">
    <property type="component" value="Chromosome 5"/>
</dbReference>
<name>A0A9P0F379_BEMTA</name>
<reference evidence="5" key="1">
    <citation type="submission" date="2021-12" db="EMBL/GenBank/DDBJ databases">
        <authorList>
            <person name="King R."/>
        </authorList>
    </citation>
    <scope>NUCLEOTIDE SEQUENCE</scope>
</reference>
<comment type="subcellular location">
    <subcellularLocation>
        <location evidence="1">Nucleus</location>
    </subcellularLocation>
</comment>